<accession>A0A150MC97</accession>
<reference evidence="1 2" key="1">
    <citation type="submission" date="2016-01" db="EMBL/GenBank/DDBJ databases">
        <title>Draft Genome Sequences of Seven Thermophilic Sporeformers Isolated from Foods.</title>
        <authorList>
            <person name="Berendsen E.M."/>
            <person name="Wells-Bennik M.H."/>
            <person name="Krawcyk A.O."/>
            <person name="De Jong A."/>
            <person name="Holsappel S."/>
            <person name="Eijlander R.T."/>
            <person name="Kuipers O.P."/>
        </authorList>
    </citation>
    <scope>NUCLEOTIDE SEQUENCE [LARGE SCALE GENOMIC DNA]</scope>
    <source>
        <strain evidence="1 2">B4110</strain>
    </source>
</reference>
<proteinExistence type="predicted"/>
<dbReference type="AlphaFoldDB" id="A0A150MC97"/>
<name>A0A150MC97_9BACL</name>
<comment type="caution">
    <text evidence="1">The sequence shown here is derived from an EMBL/GenBank/DDBJ whole genome shotgun (WGS) entry which is preliminary data.</text>
</comment>
<evidence type="ECO:0000313" key="2">
    <source>
        <dbReference type="Proteomes" id="UP000075324"/>
    </source>
</evidence>
<evidence type="ECO:0000313" key="1">
    <source>
        <dbReference type="EMBL" id="KYD21882.1"/>
    </source>
</evidence>
<organism evidence="1 2">
    <name type="scientific">Parageobacillus toebii</name>
    <dbReference type="NCBI Taxonomy" id="153151"/>
    <lineage>
        <taxon>Bacteria</taxon>
        <taxon>Bacillati</taxon>
        <taxon>Bacillota</taxon>
        <taxon>Bacilli</taxon>
        <taxon>Bacillales</taxon>
        <taxon>Anoxybacillaceae</taxon>
        <taxon>Parageobacillus</taxon>
    </lineage>
</organism>
<dbReference type="EMBL" id="LQYW01000187">
    <property type="protein sequence ID" value="KYD21882.1"/>
    <property type="molecule type" value="Genomic_DNA"/>
</dbReference>
<protein>
    <submittedName>
        <fullName evidence="1">Uncharacterized protein</fullName>
    </submittedName>
</protein>
<dbReference type="Proteomes" id="UP000075324">
    <property type="component" value="Unassembled WGS sequence"/>
</dbReference>
<gene>
    <name evidence="1" type="ORF">B4110_0209</name>
</gene>
<sequence length="44" mass="5404">MKLFVFHFRLCKMERKMLGFKGGAHRKKQKMGWKYDKNIPIDFI</sequence>